<feature type="region of interest" description="Disordered" evidence="2">
    <location>
        <begin position="314"/>
        <end position="333"/>
    </location>
</feature>
<reference evidence="5" key="1">
    <citation type="submission" date="2016-05" db="EMBL/GenBank/DDBJ databases">
        <title>Comparative genomics of biotechnologically important yeasts.</title>
        <authorList>
            <consortium name="DOE Joint Genome Institute"/>
            <person name="Riley R."/>
            <person name="Haridas S."/>
            <person name="Wolfe K.H."/>
            <person name="Lopes M.R."/>
            <person name="Hittinger C.T."/>
            <person name="Goker M."/>
            <person name="Salamov A."/>
            <person name="Wisecaver J."/>
            <person name="Long T.M."/>
            <person name="Aerts A.L."/>
            <person name="Barry K."/>
            <person name="Choi C."/>
            <person name="Clum A."/>
            <person name="Coughlan A.Y."/>
            <person name="Deshpande S."/>
            <person name="Douglass A.P."/>
            <person name="Hanson S.J."/>
            <person name="Klenk H.-P."/>
            <person name="Labutti K."/>
            <person name="Lapidus A."/>
            <person name="Lindquist E."/>
            <person name="Lipzen A."/>
            <person name="Meier-Kolthoff J.P."/>
            <person name="Ohm R.A."/>
            <person name="Otillar R.P."/>
            <person name="Pangilinan J."/>
            <person name="Peng Y."/>
            <person name="Rokas A."/>
            <person name="Rosa C.A."/>
            <person name="Scheuner C."/>
            <person name="Sibirny A.A."/>
            <person name="Slot J.C."/>
            <person name="Stielow J.B."/>
            <person name="Sun H."/>
            <person name="Kurtzman C.P."/>
            <person name="Blackwell M."/>
            <person name="Grigoriev I.V."/>
            <person name="Jeffries T.W."/>
        </authorList>
    </citation>
    <scope>NUCLEOTIDE SEQUENCE [LARGE SCALE GENOMIC DNA]</scope>
    <source>
        <strain evidence="5">NRRL Y-2460</strain>
    </source>
</reference>
<evidence type="ECO:0000256" key="2">
    <source>
        <dbReference type="SAM" id="MobiDB-lite"/>
    </source>
</evidence>
<dbReference type="EMBL" id="KV454014">
    <property type="protein sequence ID" value="ODV95459.1"/>
    <property type="molecule type" value="Genomic_DNA"/>
</dbReference>
<keyword evidence="3" id="KW-0812">Transmembrane</keyword>
<keyword evidence="5" id="KW-1185">Reference proteome</keyword>
<dbReference type="AlphaFoldDB" id="A0A1E4TUR3"/>
<evidence type="ECO:0000256" key="3">
    <source>
        <dbReference type="SAM" id="Phobius"/>
    </source>
</evidence>
<evidence type="ECO:0000313" key="4">
    <source>
        <dbReference type="EMBL" id="ODV95459.1"/>
    </source>
</evidence>
<feature type="transmembrane region" description="Helical" evidence="3">
    <location>
        <begin position="93"/>
        <end position="115"/>
    </location>
</feature>
<feature type="coiled-coil region" evidence="1">
    <location>
        <begin position="144"/>
        <end position="179"/>
    </location>
</feature>
<keyword evidence="1" id="KW-0175">Coiled coil</keyword>
<feature type="compositionally biased region" description="Basic and acidic residues" evidence="2">
    <location>
        <begin position="314"/>
        <end position="324"/>
    </location>
</feature>
<feature type="transmembrane region" description="Helical" evidence="3">
    <location>
        <begin position="52"/>
        <end position="73"/>
    </location>
</feature>
<proteinExistence type="predicted"/>
<protein>
    <submittedName>
        <fullName evidence="4">Uncharacterized protein</fullName>
    </submittedName>
</protein>
<accession>A0A1E4TUR3</accession>
<sequence length="333" mass="38532">MAIQKDESLVDPIDHTVTPRIYASKLTPSLSQAALNLLIDYRRTLQSDLNKSIFWSLKMWTIILSTVSIYSYIQLNDYIQYQSFGALIHNSSFIYELVYVGFFFISATVFCFTAGSMFSYFLKKHADDVLTNSKEFFGVDLMKFAALADNVEEFKKTKKQLKKQELEEYLQNLEEGKNTQLIVYREKPIGVIALQPDLEHSNDEQYVVSIKGLSIRRVYADAGLQEDLINWAYSRARELYLNHHNHGVINGKSLKIYFEIFSFETTLQKMLKNLGWKLIESNDLEDGRVAGYFFGVKKQIWGITLNVEPKVEAETEEVKTESKSKNKNLRSRK</sequence>
<dbReference type="OrthoDB" id="4082764at2759"/>
<dbReference type="Gene3D" id="3.40.630.30">
    <property type="match status" value="1"/>
</dbReference>
<dbReference type="Proteomes" id="UP000094236">
    <property type="component" value="Unassembled WGS sequence"/>
</dbReference>
<dbReference type="InterPro" id="IPR024297">
    <property type="entry name" value="Pho86"/>
</dbReference>
<gene>
    <name evidence="4" type="ORF">PACTADRAFT_3159</name>
</gene>
<evidence type="ECO:0000313" key="5">
    <source>
        <dbReference type="Proteomes" id="UP000094236"/>
    </source>
</evidence>
<keyword evidence="3" id="KW-1133">Transmembrane helix</keyword>
<name>A0A1E4TUR3_PACTA</name>
<evidence type="ECO:0000256" key="1">
    <source>
        <dbReference type="SAM" id="Coils"/>
    </source>
</evidence>
<keyword evidence="3" id="KW-0472">Membrane</keyword>
<organism evidence="4 5">
    <name type="scientific">Pachysolen tannophilus NRRL Y-2460</name>
    <dbReference type="NCBI Taxonomy" id="669874"/>
    <lineage>
        <taxon>Eukaryota</taxon>
        <taxon>Fungi</taxon>
        <taxon>Dikarya</taxon>
        <taxon>Ascomycota</taxon>
        <taxon>Saccharomycotina</taxon>
        <taxon>Pichiomycetes</taxon>
        <taxon>Pachysolenaceae</taxon>
        <taxon>Pachysolen</taxon>
    </lineage>
</organism>
<dbReference type="Pfam" id="PF11124">
    <property type="entry name" value="Pho86"/>
    <property type="match status" value="1"/>
</dbReference>
<dbReference type="STRING" id="669874.A0A1E4TUR3"/>